<feature type="topological domain" description="Cytoplasmic" evidence="2">
    <location>
        <begin position="27"/>
        <end position="389"/>
    </location>
</feature>
<reference evidence="5 6" key="1">
    <citation type="submission" date="2018-11" db="EMBL/GenBank/DDBJ databases">
        <title>Neisseria weixii sp. nov. isolated from the rectal contents of plateau pika (Ochotona cruzoniae).</title>
        <authorList>
            <person name="Zhang G."/>
        </authorList>
    </citation>
    <scope>NUCLEOTIDE SEQUENCE [LARGE SCALE GENOMIC DNA]</scope>
    <source>
        <strain evidence="5 6">10009</strain>
    </source>
</reference>
<dbReference type="GO" id="GO:0005506">
    <property type="term" value="F:iron ion binding"/>
    <property type="evidence" value="ECO:0007669"/>
    <property type="project" value="UniProtKB-UniRule"/>
</dbReference>
<dbReference type="InterPro" id="IPR030865">
    <property type="entry name" value="LapB"/>
</dbReference>
<dbReference type="Gene3D" id="1.25.40.10">
    <property type="entry name" value="Tetratricopeptide repeat domain"/>
    <property type="match status" value="2"/>
</dbReference>
<evidence type="ECO:0000256" key="1">
    <source>
        <dbReference type="ARBA" id="ARBA00022723"/>
    </source>
</evidence>
<dbReference type="InterPro" id="IPR011990">
    <property type="entry name" value="TPR-like_helical_dom_sf"/>
</dbReference>
<protein>
    <recommendedName>
        <fullName evidence="2">Lipopolysaccharide assembly protein B</fullName>
    </recommendedName>
</protein>
<dbReference type="GO" id="GO:0008653">
    <property type="term" value="P:lipopolysaccharide metabolic process"/>
    <property type="evidence" value="ECO:0007669"/>
    <property type="project" value="InterPro"/>
</dbReference>
<evidence type="ECO:0000313" key="6">
    <source>
        <dbReference type="Proteomes" id="UP000272412"/>
    </source>
</evidence>
<keyword evidence="2" id="KW-0408">Iron</keyword>
<feature type="domain" description="LapB rubredoxin metal binding" evidence="4">
    <location>
        <begin position="357"/>
        <end position="384"/>
    </location>
</feature>
<comment type="subcellular location">
    <subcellularLocation>
        <location evidence="2">Cell inner membrane</location>
        <topology evidence="2">Single-pass membrane protein</topology>
        <orientation evidence="2">Cytoplasmic side</orientation>
    </subcellularLocation>
</comment>
<dbReference type="SUPFAM" id="SSF81901">
    <property type="entry name" value="HCP-like"/>
    <property type="match status" value="1"/>
</dbReference>
<feature type="binding site" evidence="2">
    <location>
        <position position="376"/>
    </location>
    <ligand>
        <name>Fe cation</name>
        <dbReference type="ChEBI" id="CHEBI:24875"/>
    </ligand>
</feature>
<gene>
    <name evidence="2 5" type="primary">lapB</name>
    <name evidence="5" type="ORF">EGK74_00040</name>
</gene>
<keyword evidence="2 3" id="KW-0812">Transmembrane</keyword>
<dbReference type="GO" id="GO:0046890">
    <property type="term" value="P:regulation of lipid biosynthetic process"/>
    <property type="evidence" value="ECO:0007669"/>
    <property type="project" value="UniProtKB-UniRule"/>
</dbReference>
<keyword evidence="6" id="KW-1185">Reference proteome</keyword>
<dbReference type="Pfam" id="PF18073">
    <property type="entry name" value="Zn_ribbon_LapB"/>
    <property type="match status" value="1"/>
</dbReference>
<feature type="binding site" evidence="2">
    <location>
        <position position="373"/>
    </location>
    <ligand>
        <name>Fe cation</name>
        <dbReference type="ChEBI" id="CHEBI:24875"/>
    </ligand>
</feature>
<dbReference type="Proteomes" id="UP000272412">
    <property type="component" value="Unassembled WGS sequence"/>
</dbReference>
<keyword evidence="2" id="KW-0677">Repeat</keyword>
<feature type="transmembrane region" description="Helical" evidence="3">
    <location>
        <begin position="6"/>
        <end position="26"/>
    </location>
</feature>
<organism evidence="5 6">
    <name type="scientific">Neisseria weixii</name>
    <dbReference type="NCBI Taxonomy" id="1853276"/>
    <lineage>
        <taxon>Bacteria</taxon>
        <taxon>Pseudomonadati</taxon>
        <taxon>Pseudomonadota</taxon>
        <taxon>Betaproteobacteria</taxon>
        <taxon>Neisseriales</taxon>
        <taxon>Neisseriaceae</taxon>
        <taxon>Neisseria</taxon>
    </lineage>
</organism>
<comment type="similarity">
    <text evidence="2">Belongs to the LapB family.</text>
</comment>
<dbReference type="NCBIfam" id="NF008755">
    <property type="entry name" value="PRK11788.1-3"/>
    <property type="match status" value="1"/>
</dbReference>
<dbReference type="EMBL" id="RPFL01000001">
    <property type="protein sequence ID" value="RPD90785.1"/>
    <property type="molecule type" value="Genomic_DNA"/>
</dbReference>
<proteinExistence type="inferred from homology"/>
<comment type="function">
    <text evidence="2">Modulates cellular lipopolysaccharide (LPS) levels by regulating LpxC, which is involved in lipid A biosynthesis. May act by modulating the proteolytic activity of FtsH towards LpxC. May also coordinate assembly of proteins involved in LPS synthesis at the plasma membrane.</text>
</comment>
<keyword evidence="2 3" id="KW-1133">Transmembrane helix</keyword>
<keyword evidence="2" id="KW-0802">TPR repeat</keyword>
<keyword evidence="2" id="KW-0997">Cell inner membrane</keyword>
<feature type="binding site" evidence="2">
    <location>
        <position position="362"/>
    </location>
    <ligand>
        <name>Fe cation</name>
        <dbReference type="ChEBI" id="CHEBI:24875"/>
    </ligand>
</feature>
<evidence type="ECO:0000256" key="3">
    <source>
        <dbReference type="SAM" id="Phobius"/>
    </source>
</evidence>
<evidence type="ECO:0000259" key="4">
    <source>
        <dbReference type="Pfam" id="PF18073"/>
    </source>
</evidence>
<accession>A0A3N4N606</accession>
<evidence type="ECO:0000313" key="5">
    <source>
        <dbReference type="EMBL" id="RPD90785.1"/>
    </source>
</evidence>
<sequence length="389" mass="44441">MDNELWVILLPIILLPVFFAMGWFAARVDMKTVLKQAKSIPTGFYKSLDALVDRNNGRAARELAEVVDQQPQSYDLNLTLGKLYRQRGENDKAINMHQALLESPDTVNEKRERVLFELAQNYQSAGLVDRAEQIFIGLLEGGMAREARHRLMSIYQQDRDWAKAIEMAQLLSHNEQTYQFEIAQFYCEIAHGALFKSNFDVARYNVQKALEANKKCTRANMILGDIEVKQGNFSAAVEAYGAIEQQNHSYLSMVGEKMYDAYAAQGKQEEGLNRLIGYMKTFPDLDLINVIYEKALLLKGEAEAAALAVELVRQKPDLNGVYRLLGLKLSDMPAEWKGDADMMRAVVGRQLQKSVMYRCRNCHFKSQVFFWHCPACNKWETFAPNRIEV</sequence>
<dbReference type="KEGG" id="nwx:CGZ65_11435"/>
<keyword evidence="1 2" id="KW-0479">Metal-binding</keyword>
<dbReference type="Pfam" id="PF13432">
    <property type="entry name" value="TPR_16"/>
    <property type="match status" value="2"/>
</dbReference>
<dbReference type="OrthoDB" id="507476at2"/>
<evidence type="ECO:0000256" key="2">
    <source>
        <dbReference type="HAMAP-Rule" id="MF_00994"/>
    </source>
</evidence>
<comment type="caution">
    <text evidence="5">The sequence shown here is derived from an EMBL/GenBank/DDBJ whole genome shotgun (WGS) entry which is preliminary data.</text>
</comment>
<dbReference type="InterPro" id="IPR041166">
    <property type="entry name" value="Rubredoxin_2"/>
</dbReference>
<dbReference type="GO" id="GO:0009898">
    <property type="term" value="C:cytoplasmic side of plasma membrane"/>
    <property type="evidence" value="ECO:0007669"/>
    <property type="project" value="UniProtKB-UniRule"/>
</dbReference>
<feature type="binding site" evidence="2">
    <location>
        <position position="359"/>
    </location>
    <ligand>
        <name>Fe cation</name>
        <dbReference type="ChEBI" id="CHEBI:24875"/>
    </ligand>
</feature>
<keyword evidence="2 3" id="KW-0472">Membrane</keyword>
<dbReference type="HAMAP" id="MF_00994">
    <property type="entry name" value="LPS_assembly_LapB"/>
    <property type="match status" value="1"/>
</dbReference>
<keyword evidence="2" id="KW-1003">Cell membrane</keyword>
<name>A0A3N4N606_9NEIS</name>
<dbReference type="AlphaFoldDB" id="A0A3N4N606"/>
<dbReference type="RefSeq" id="WP_096295894.1">
    <property type="nucleotide sequence ID" value="NZ_CP023429.1"/>
</dbReference>